<accession>A0AAP0LF00</accession>
<dbReference type="AlphaFoldDB" id="A0AAP0LF00"/>
<organism evidence="2 3">
    <name type="scientific">Stephania yunnanensis</name>
    <dbReference type="NCBI Taxonomy" id="152371"/>
    <lineage>
        <taxon>Eukaryota</taxon>
        <taxon>Viridiplantae</taxon>
        <taxon>Streptophyta</taxon>
        <taxon>Embryophyta</taxon>
        <taxon>Tracheophyta</taxon>
        <taxon>Spermatophyta</taxon>
        <taxon>Magnoliopsida</taxon>
        <taxon>Ranunculales</taxon>
        <taxon>Menispermaceae</taxon>
        <taxon>Menispermoideae</taxon>
        <taxon>Cissampelideae</taxon>
        <taxon>Stephania</taxon>
    </lineage>
</organism>
<evidence type="ECO:0000256" key="1">
    <source>
        <dbReference type="SAM" id="MobiDB-lite"/>
    </source>
</evidence>
<evidence type="ECO:0000313" key="2">
    <source>
        <dbReference type="EMBL" id="KAK9169430.1"/>
    </source>
</evidence>
<feature type="region of interest" description="Disordered" evidence="1">
    <location>
        <begin position="95"/>
        <end position="163"/>
    </location>
</feature>
<dbReference type="Proteomes" id="UP001420932">
    <property type="component" value="Unassembled WGS sequence"/>
</dbReference>
<sequence length="181" mass="19915">MGGGGGRGCYGRHEWEEGDVTVEASTIGMVGGRCSSAGVDYWHSGRRKRMVRGGGGRANGLVSRWVRFEMLRRGTASVDWRAKNMVRSKAVVIREETGSEPLGGARGRGGRRPPTASAHKEKQNIHMQASGPPSSRRPRKVVLQDESSNDVEHREMDQMIARGKTRVKYPSLLMTHSGMKK</sequence>
<proteinExistence type="predicted"/>
<gene>
    <name evidence="2" type="ORF">Syun_001570</name>
</gene>
<comment type="caution">
    <text evidence="2">The sequence shown here is derived from an EMBL/GenBank/DDBJ whole genome shotgun (WGS) entry which is preliminary data.</text>
</comment>
<evidence type="ECO:0000313" key="3">
    <source>
        <dbReference type="Proteomes" id="UP001420932"/>
    </source>
</evidence>
<dbReference type="EMBL" id="JBBNAF010000001">
    <property type="protein sequence ID" value="KAK9169430.1"/>
    <property type="molecule type" value="Genomic_DNA"/>
</dbReference>
<reference evidence="2 3" key="1">
    <citation type="submission" date="2024-01" db="EMBL/GenBank/DDBJ databases">
        <title>Genome assemblies of Stephania.</title>
        <authorList>
            <person name="Yang L."/>
        </authorList>
    </citation>
    <scope>NUCLEOTIDE SEQUENCE [LARGE SCALE GENOMIC DNA]</scope>
    <source>
        <strain evidence="2">YNDBR</strain>
        <tissue evidence="2">Leaf</tissue>
    </source>
</reference>
<keyword evidence="3" id="KW-1185">Reference proteome</keyword>
<protein>
    <submittedName>
        <fullName evidence="2">Uncharacterized protein</fullName>
    </submittedName>
</protein>
<name>A0AAP0LF00_9MAGN</name>